<dbReference type="OrthoDB" id="8640229at2"/>
<dbReference type="AlphaFoldDB" id="Q2SDM3"/>
<organism evidence="1 2">
    <name type="scientific">Hahella chejuensis (strain KCTC 2396)</name>
    <dbReference type="NCBI Taxonomy" id="349521"/>
    <lineage>
        <taxon>Bacteria</taxon>
        <taxon>Pseudomonadati</taxon>
        <taxon>Pseudomonadota</taxon>
        <taxon>Gammaproteobacteria</taxon>
        <taxon>Oceanospirillales</taxon>
        <taxon>Hahellaceae</taxon>
        <taxon>Hahella</taxon>
    </lineage>
</organism>
<dbReference type="Gene3D" id="2.40.10.270">
    <property type="entry name" value="Bacteriophage SPP1 head-tail adaptor protein"/>
    <property type="match status" value="1"/>
</dbReference>
<accession>Q2SDM3</accession>
<dbReference type="STRING" id="349521.HCH_04551"/>
<dbReference type="RefSeq" id="WP_011398318.1">
    <property type="nucleotide sequence ID" value="NC_007645.1"/>
</dbReference>
<dbReference type="eggNOG" id="COG5614">
    <property type="taxonomic scope" value="Bacteria"/>
</dbReference>
<sequence>MRAGRLRRRVTIQANVATQDEYGETVQGWRDLATRWAGVEPLSGREFLAASGPRAELTARIVLRWEPTLAGLASQDHRAIYQGRVYDIHSAINTREENKEWVLMCADTGAAV</sequence>
<keyword evidence="2" id="KW-1185">Reference proteome</keyword>
<dbReference type="InterPro" id="IPR008767">
    <property type="entry name" value="Phage_SPP1_head-tail_adaptor"/>
</dbReference>
<reference evidence="1 2" key="1">
    <citation type="journal article" date="2005" name="Nucleic Acids Res.">
        <title>Genomic blueprint of Hahella chejuensis, a marine microbe producing an algicidal agent.</title>
        <authorList>
            <person name="Jeong H."/>
            <person name="Yim J.H."/>
            <person name="Lee C."/>
            <person name="Choi S.-H."/>
            <person name="Park Y.K."/>
            <person name="Yoon S.H."/>
            <person name="Hur C.-G."/>
            <person name="Kang H.-Y."/>
            <person name="Kim D."/>
            <person name="Lee H.H."/>
            <person name="Park K.H."/>
            <person name="Park S.-H."/>
            <person name="Park H.-S."/>
            <person name="Lee H.K."/>
            <person name="Oh T.K."/>
            <person name="Kim J.F."/>
        </authorList>
    </citation>
    <scope>NUCLEOTIDE SEQUENCE [LARGE SCALE GENOMIC DNA]</scope>
    <source>
        <strain evidence="1 2">KCTC 2396</strain>
    </source>
</reference>
<gene>
    <name evidence="1" type="ordered locus">HCH_04551</name>
</gene>
<dbReference type="HOGENOM" id="CLU_147810_1_3_6"/>
<dbReference type="NCBIfam" id="TIGR01563">
    <property type="entry name" value="gp16_SPP1"/>
    <property type="match status" value="1"/>
</dbReference>
<dbReference type="Pfam" id="PF05521">
    <property type="entry name" value="Phage_HCP"/>
    <property type="match status" value="1"/>
</dbReference>
<proteinExistence type="predicted"/>
<name>Q2SDM3_HAHCH</name>
<dbReference type="EMBL" id="CP000155">
    <property type="protein sequence ID" value="ABC31251.1"/>
    <property type="molecule type" value="Genomic_DNA"/>
</dbReference>
<evidence type="ECO:0000313" key="1">
    <source>
        <dbReference type="EMBL" id="ABC31251.1"/>
    </source>
</evidence>
<protein>
    <submittedName>
        <fullName evidence="1">Bacteriophage head-tail adaptor</fullName>
    </submittedName>
</protein>
<dbReference type="InterPro" id="IPR038666">
    <property type="entry name" value="SSP1_head-tail_sf"/>
</dbReference>
<dbReference type="Proteomes" id="UP000000238">
    <property type="component" value="Chromosome"/>
</dbReference>
<dbReference type="KEGG" id="hch:HCH_04551"/>
<evidence type="ECO:0000313" key="2">
    <source>
        <dbReference type="Proteomes" id="UP000000238"/>
    </source>
</evidence>